<keyword evidence="17" id="KW-1185">Reference proteome</keyword>
<dbReference type="GO" id="GO:0005524">
    <property type="term" value="F:ATP binding"/>
    <property type="evidence" value="ECO:0007669"/>
    <property type="project" value="UniProtKB-KW"/>
</dbReference>
<dbReference type="EC" id="2.7.13.3" evidence="4"/>
<gene>
    <name evidence="16" type="ORF">ATK74_0482</name>
</gene>
<dbReference type="Proteomes" id="UP000226079">
    <property type="component" value="Unassembled WGS sequence"/>
</dbReference>
<evidence type="ECO:0000256" key="11">
    <source>
        <dbReference type="ARBA" id="ARBA00022989"/>
    </source>
</evidence>
<keyword evidence="5" id="KW-0597">Phosphoprotein</keyword>
<dbReference type="FunFam" id="3.40.50.300:FF:000483">
    <property type="entry name" value="Sensor histidine kinase KdpD"/>
    <property type="match status" value="1"/>
</dbReference>
<feature type="transmembrane region" description="Helical" evidence="14">
    <location>
        <begin position="407"/>
        <end position="437"/>
    </location>
</feature>
<keyword evidence="9 16" id="KW-0418">Kinase</keyword>
<dbReference type="InterPro" id="IPR052023">
    <property type="entry name" value="Histidine_kinase_KdpD"/>
</dbReference>
<dbReference type="Gene3D" id="1.10.287.130">
    <property type="match status" value="1"/>
</dbReference>
<dbReference type="Pfam" id="PF00582">
    <property type="entry name" value="Usp"/>
    <property type="match status" value="1"/>
</dbReference>
<dbReference type="RefSeq" id="WP_098459540.1">
    <property type="nucleotide sequence ID" value="NZ_PDJC01000001.1"/>
</dbReference>
<keyword evidence="6" id="KW-0808">Transferase</keyword>
<feature type="transmembrane region" description="Helical" evidence="14">
    <location>
        <begin position="457"/>
        <end position="478"/>
    </location>
</feature>
<evidence type="ECO:0000313" key="17">
    <source>
        <dbReference type="Proteomes" id="UP000226079"/>
    </source>
</evidence>
<accession>A0A2A9CQN3</accession>
<dbReference type="InterPro" id="IPR025201">
    <property type="entry name" value="KdpD_TM"/>
</dbReference>
<evidence type="ECO:0000313" key="16">
    <source>
        <dbReference type="EMBL" id="PFG15960.1"/>
    </source>
</evidence>
<dbReference type="SUPFAM" id="SSF47384">
    <property type="entry name" value="Homodimeric domain of signal transducing histidine kinase"/>
    <property type="match status" value="1"/>
</dbReference>
<dbReference type="GO" id="GO:0000155">
    <property type="term" value="F:phosphorelay sensor kinase activity"/>
    <property type="evidence" value="ECO:0007669"/>
    <property type="project" value="InterPro"/>
</dbReference>
<dbReference type="CDD" id="cd00082">
    <property type="entry name" value="HisKA"/>
    <property type="match status" value="1"/>
</dbReference>
<comment type="catalytic activity">
    <reaction evidence="1">
        <text>ATP + protein L-histidine = ADP + protein N-phospho-L-histidine.</text>
        <dbReference type="EC" id="2.7.13.3"/>
    </reaction>
</comment>
<protein>
    <recommendedName>
        <fullName evidence="4">histidine kinase</fullName>
        <ecNumber evidence="4">2.7.13.3</ecNumber>
    </recommendedName>
</protein>
<dbReference type="SUPFAM" id="SSF55874">
    <property type="entry name" value="ATPase domain of HSP90 chaperone/DNA topoisomerase II/histidine kinase"/>
    <property type="match status" value="1"/>
</dbReference>
<proteinExistence type="predicted"/>
<dbReference type="Pfam" id="PF02518">
    <property type="entry name" value="HATPase_c"/>
    <property type="match status" value="1"/>
</dbReference>
<dbReference type="PROSITE" id="PS50109">
    <property type="entry name" value="HIS_KIN"/>
    <property type="match status" value="1"/>
</dbReference>
<dbReference type="InterPro" id="IPR036097">
    <property type="entry name" value="HisK_dim/P_sf"/>
</dbReference>
<evidence type="ECO:0000256" key="13">
    <source>
        <dbReference type="ARBA" id="ARBA00023136"/>
    </source>
</evidence>
<dbReference type="Pfam" id="PF13493">
    <property type="entry name" value="DUF4118"/>
    <property type="match status" value="1"/>
</dbReference>
<dbReference type="InterPro" id="IPR006016">
    <property type="entry name" value="UspA"/>
</dbReference>
<evidence type="ECO:0000256" key="8">
    <source>
        <dbReference type="ARBA" id="ARBA00022741"/>
    </source>
</evidence>
<dbReference type="GO" id="GO:0005737">
    <property type="term" value="C:cytoplasm"/>
    <property type="evidence" value="ECO:0007669"/>
    <property type="project" value="UniProtKB-ARBA"/>
</dbReference>
<feature type="transmembrane region" description="Helical" evidence="14">
    <location>
        <begin position="376"/>
        <end position="395"/>
    </location>
</feature>
<dbReference type="Gene3D" id="3.40.50.300">
    <property type="entry name" value="P-loop containing nucleotide triphosphate hydrolases"/>
    <property type="match status" value="1"/>
</dbReference>
<dbReference type="PANTHER" id="PTHR45569">
    <property type="entry name" value="SENSOR PROTEIN KDPD"/>
    <property type="match status" value="1"/>
</dbReference>
<dbReference type="Pfam" id="PF02702">
    <property type="entry name" value="KdpD"/>
    <property type="match status" value="1"/>
</dbReference>
<evidence type="ECO:0000256" key="10">
    <source>
        <dbReference type="ARBA" id="ARBA00022840"/>
    </source>
</evidence>
<dbReference type="InterPro" id="IPR003661">
    <property type="entry name" value="HisK_dim/P_dom"/>
</dbReference>
<evidence type="ECO:0000256" key="12">
    <source>
        <dbReference type="ARBA" id="ARBA00023012"/>
    </source>
</evidence>
<evidence type="ECO:0000256" key="14">
    <source>
        <dbReference type="SAM" id="Phobius"/>
    </source>
</evidence>
<reference evidence="16 17" key="1">
    <citation type="submission" date="2017-10" db="EMBL/GenBank/DDBJ databases">
        <title>Sequencing the genomes of 1000 actinobacteria strains.</title>
        <authorList>
            <person name="Klenk H.-P."/>
        </authorList>
    </citation>
    <scope>NUCLEOTIDE SEQUENCE [LARGE SCALE GENOMIC DNA]</scope>
    <source>
        <strain evidence="16 17">DSM 15597</strain>
    </source>
</reference>
<dbReference type="InterPro" id="IPR036890">
    <property type="entry name" value="HATPase_C_sf"/>
</dbReference>
<dbReference type="PANTHER" id="PTHR45569:SF1">
    <property type="entry name" value="SENSOR PROTEIN KDPD"/>
    <property type="match status" value="1"/>
</dbReference>
<dbReference type="EMBL" id="PDJC01000001">
    <property type="protein sequence ID" value="PFG15960.1"/>
    <property type="molecule type" value="Genomic_DNA"/>
</dbReference>
<dbReference type="GO" id="GO:0005886">
    <property type="term" value="C:plasma membrane"/>
    <property type="evidence" value="ECO:0007669"/>
    <property type="project" value="UniProtKB-SubCell"/>
</dbReference>
<evidence type="ECO:0000256" key="7">
    <source>
        <dbReference type="ARBA" id="ARBA00022692"/>
    </source>
</evidence>
<keyword evidence="12" id="KW-0902">Two-component regulatory system</keyword>
<evidence type="ECO:0000256" key="4">
    <source>
        <dbReference type="ARBA" id="ARBA00012438"/>
    </source>
</evidence>
<keyword evidence="7 14" id="KW-0812">Transmembrane</keyword>
<dbReference type="Gene3D" id="1.20.120.620">
    <property type="entry name" value="Backbone structure of the membrane domain of e. Coli histidine kinase receptor kdpd"/>
    <property type="match status" value="1"/>
</dbReference>
<dbReference type="InterPro" id="IPR003852">
    <property type="entry name" value="Sig_transdc_His_kinase_KdpD_N"/>
</dbReference>
<dbReference type="InterPro" id="IPR004358">
    <property type="entry name" value="Sig_transdc_His_kin-like_C"/>
</dbReference>
<dbReference type="Gene3D" id="3.40.50.620">
    <property type="entry name" value="HUPs"/>
    <property type="match status" value="1"/>
</dbReference>
<evidence type="ECO:0000256" key="3">
    <source>
        <dbReference type="ARBA" id="ARBA00004236"/>
    </source>
</evidence>
<evidence type="ECO:0000259" key="15">
    <source>
        <dbReference type="PROSITE" id="PS50109"/>
    </source>
</evidence>
<keyword evidence="11 14" id="KW-1133">Transmembrane helix</keyword>
<dbReference type="SUPFAM" id="SSF52402">
    <property type="entry name" value="Adenine nucleotide alpha hydrolases-like"/>
    <property type="match status" value="1"/>
</dbReference>
<dbReference type="InterPro" id="IPR005467">
    <property type="entry name" value="His_kinase_dom"/>
</dbReference>
<dbReference type="Gene3D" id="3.30.565.10">
    <property type="entry name" value="Histidine kinase-like ATPase, C-terminal domain"/>
    <property type="match status" value="1"/>
</dbReference>
<dbReference type="CDD" id="cd00075">
    <property type="entry name" value="HATPase"/>
    <property type="match status" value="1"/>
</dbReference>
<keyword evidence="10" id="KW-0067">ATP-binding</keyword>
<dbReference type="SMART" id="SM00387">
    <property type="entry name" value="HATPase_c"/>
    <property type="match status" value="1"/>
</dbReference>
<feature type="domain" description="Histidine kinase" evidence="15">
    <location>
        <begin position="614"/>
        <end position="826"/>
    </location>
</feature>
<dbReference type="InterPro" id="IPR027417">
    <property type="entry name" value="P-loop_NTPase"/>
</dbReference>
<organism evidence="16 17">
    <name type="scientific">Propionicimonas paludicola</name>
    <dbReference type="NCBI Taxonomy" id="185243"/>
    <lineage>
        <taxon>Bacteria</taxon>
        <taxon>Bacillati</taxon>
        <taxon>Actinomycetota</taxon>
        <taxon>Actinomycetes</taxon>
        <taxon>Propionibacteriales</taxon>
        <taxon>Nocardioidaceae</taxon>
        <taxon>Propionicimonas</taxon>
    </lineage>
</organism>
<sequence length="837" mass="88619">MGRGRLRIYLGAAPGVGKTVAMLDEGHRRLDRGADVVVGLCETHARPHTAQFLAGLEVVPRRRVEYKGAVLEEMDTAAILTRAPQIVLVDELAHTNVPGSSHEKRWQDVEELLAAGIDVISTVNIQHLESLNDVVTAITGVVQRETVPDEVVRAADQIELVDMAPEALRRRMAHGNIYRPEKVDAALANYFRLGNLSALRELALLWLADKVDAGLESYRNSHGITQAWPARERVVVTLSGGPEGEVLLRRGARIASRLAGGQLLAVLVSRTDGLAGAPLSQVAELRTLTEELGGEFHAVTGDDPADAVLEFARGVNATQILVGTSGRAPWRRLLSHSLAERIIADAGDIDVHVVTHKLAGRGFAAKRRRGLGRSRLIAGLITAVLLPPVLTAILAADPFTSDLPLDIPIFLLATVLVALIGGMVPAVVAAVVSSLLLNWFFVQPVGTLTVANPENTLALLVFVLVGVLVALIVHRNAWRTEQAQAAQRESAALTELSHTLLGSTDQLPLLLQRSVDMFGVQAAAIVSRPPIGPPVVVAAVGPFDPLAVSDHEDADANHELVLQPPGLAAGQRRLFDAFAAHAGAILQRQALTRSASSAEALAKENQARTALLSAVSHDLRTPLAGIKAAIGSLRSTEVAWSAEDEAELKDVIEQSADRLEALIGNLLDLSRLQAGALVAHPTPIDLGEVIPAMVDGLSAPQRFAWQVDPDARVAVADAGLLERVLANITENALRYQPPGPPISIRASRVADRVEIRVADQGAGVPQADQERIFEPFQRHGDAPAGDGLGLGLAVARGLSEAMGGSVEAEPTPGGGLTLVVSLPADIRSGSEAEEAAR</sequence>
<evidence type="ECO:0000256" key="9">
    <source>
        <dbReference type="ARBA" id="ARBA00022777"/>
    </source>
</evidence>
<comment type="caution">
    <text evidence="16">The sequence shown here is derived from an EMBL/GenBank/DDBJ whole genome shotgun (WGS) entry which is preliminary data.</text>
</comment>
<dbReference type="OrthoDB" id="9806130at2"/>
<name>A0A2A9CQN3_9ACTN</name>
<dbReference type="PRINTS" id="PR00344">
    <property type="entry name" value="BCTRLSENSOR"/>
</dbReference>
<dbReference type="SMART" id="SM00388">
    <property type="entry name" value="HisKA"/>
    <property type="match status" value="1"/>
</dbReference>
<keyword evidence="13 14" id="KW-0472">Membrane</keyword>
<dbReference type="AlphaFoldDB" id="A0A2A9CQN3"/>
<comment type="subcellular location">
    <subcellularLocation>
        <location evidence="3">Cell membrane</location>
    </subcellularLocation>
    <subcellularLocation>
        <location evidence="2">Membrane</location>
        <topology evidence="2">Multi-pass membrane protein</topology>
    </subcellularLocation>
</comment>
<evidence type="ECO:0000256" key="5">
    <source>
        <dbReference type="ARBA" id="ARBA00022553"/>
    </source>
</evidence>
<evidence type="ECO:0000256" key="6">
    <source>
        <dbReference type="ARBA" id="ARBA00022679"/>
    </source>
</evidence>
<dbReference type="InterPro" id="IPR003594">
    <property type="entry name" value="HATPase_dom"/>
</dbReference>
<dbReference type="InterPro" id="IPR038318">
    <property type="entry name" value="KdpD_sf"/>
</dbReference>
<keyword evidence="8" id="KW-0547">Nucleotide-binding</keyword>
<dbReference type="InterPro" id="IPR014729">
    <property type="entry name" value="Rossmann-like_a/b/a_fold"/>
</dbReference>
<evidence type="ECO:0000256" key="1">
    <source>
        <dbReference type="ARBA" id="ARBA00000085"/>
    </source>
</evidence>
<dbReference type="Pfam" id="PF00512">
    <property type="entry name" value="HisKA"/>
    <property type="match status" value="1"/>
</dbReference>
<evidence type="ECO:0000256" key="2">
    <source>
        <dbReference type="ARBA" id="ARBA00004141"/>
    </source>
</evidence>